<feature type="chain" id="PRO_5046703784" evidence="1">
    <location>
        <begin position="25"/>
        <end position="354"/>
    </location>
</feature>
<protein>
    <submittedName>
        <fullName evidence="3">Lysophospholipase</fullName>
    </submittedName>
</protein>
<evidence type="ECO:0000259" key="2">
    <source>
        <dbReference type="Pfam" id="PF12146"/>
    </source>
</evidence>
<dbReference type="InterPro" id="IPR000073">
    <property type="entry name" value="AB_hydrolase_1"/>
</dbReference>
<sequence>MPARLSLLALLPALAGCAPLTLPAGPAVREAAIEAPFSGPALPWMPRPAYALAPPPPAPRPSGPAPEAALVMADGTQLPLRAWRPDGPPRFVVLGLHGLADHGGNFLADSGPLLARGGALVYAYDQRGFGWTPSRGIWPGTATLVEDARTVARLLAARHPGVPLFLLGESMGAAVSILADPPEASGLLLAAPAIWSRRDMSPLVRGTLAVASRLVPAVAGGASFGGIMPSDNREAMLRMARDPLVLREVRVDMAKGLVDLMDEAVAALPHCCGDKPTLFLLGARDAVVPTHISHRVLRRLDAPRIAHYPDGWHLLLRDQGRERVVADLLAFMADPRSPLPAEAAGQGWLAGPEP</sequence>
<dbReference type="PROSITE" id="PS51257">
    <property type="entry name" value="PROKAR_LIPOPROTEIN"/>
    <property type="match status" value="1"/>
</dbReference>
<proteinExistence type="predicted"/>
<evidence type="ECO:0000313" key="4">
    <source>
        <dbReference type="Proteomes" id="UP001526430"/>
    </source>
</evidence>
<dbReference type="PRINTS" id="PR00111">
    <property type="entry name" value="ABHYDROLASE"/>
</dbReference>
<evidence type="ECO:0000313" key="3">
    <source>
        <dbReference type="EMBL" id="MCW8086840.1"/>
    </source>
</evidence>
<dbReference type="InterPro" id="IPR029058">
    <property type="entry name" value="AB_hydrolase_fold"/>
</dbReference>
<dbReference type="Gene3D" id="3.40.50.1820">
    <property type="entry name" value="alpha/beta hydrolase"/>
    <property type="match status" value="1"/>
</dbReference>
<keyword evidence="4" id="KW-1185">Reference proteome</keyword>
<accession>A0ABT3NXI6</accession>
<evidence type="ECO:0000256" key="1">
    <source>
        <dbReference type="SAM" id="SignalP"/>
    </source>
</evidence>
<feature type="signal peptide" evidence="1">
    <location>
        <begin position="1"/>
        <end position="24"/>
    </location>
</feature>
<dbReference type="InterPro" id="IPR022742">
    <property type="entry name" value="Hydrolase_4"/>
</dbReference>
<comment type="caution">
    <text evidence="3">The sequence shown here is derived from an EMBL/GenBank/DDBJ whole genome shotgun (WGS) entry which is preliminary data.</text>
</comment>
<feature type="domain" description="Serine aminopeptidase S33" evidence="2">
    <location>
        <begin position="88"/>
        <end position="319"/>
    </location>
</feature>
<keyword evidence="1" id="KW-0732">Signal</keyword>
<dbReference type="EMBL" id="JAPFQI010000011">
    <property type="protein sequence ID" value="MCW8086840.1"/>
    <property type="molecule type" value="Genomic_DNA"/>
</dbReference>
<dbReference type="Proteomes" id="UP001526430">
    <property type="component" value="Unassembled WGS sequence"/>
</dbReference>
<dbReference type="InterPro" id="IPR051044">
    <property type="entry name" value="MAG_DAG_Lipase"/>
</dbReference>
<organism evidence="3 4">
    <name type="scientific">Sabulicella glaciei</name>
    <dbReference type="NCBI Taxonomy" id="2984948"/>
    <lineage>
        <taxon>Bacteria</taxon>
        <taxon>Pseudomonadati</taxon>
        <taxon>Pseudomonadota</taxon>
        <taxon>Alphaproteobacteria</taxon>
        <taxon>Acetobacterales</taxon>
        <taxon>Acetobacteraceae</taxon>
        <taxon>Sabulicella</taxon>
    </lineage>
</organism>
<gene>
    <name evidence="3" type="ORF">OF850_14480</name>
</gene>
<dbReference type="RefSeq" id="WP_301590966.1">
    <property type="nucleotide sequence ID" value="NZ_JAPFQI010000011.1"/>
</dbReference>
<reference evidence="3 4" key="1">
    <citation type="submission" date="2022-10" db="EMBL/GenBank/DDBJ databases">
        <title>Roseococcus glaciei nov., sp. nov., isolated from glacier.</title>
        <authorList>
            <person name="Liu Q."/>
            <person name="Xin Y.-H."/>
        </authorList>
    </citation>
    <scope>NUCLEOTIDE SEQUENCE [LARGE SCALE GENOMIC DNA]</scope>
    <source>
        <strain evidence="3 4">MDT2-1-1</strain>
    </source>
</reference>
<dbReference type="SUPFAM" id="SSF53474">
    <property type="entry name" value="alpha/beta-Hydrolases"/>
    <property type="match status" value="1"/>
</dbReference>
<name>A0ABT3NXI6_9PROT</name>
<dbReference type="PANTHER" id="PTHR11614">
    <property type="entry name" value="PHOSPHOLIPASE-RELATED"/>
    <property type="match status" value="1"/>
</dbReference>
<dbReference type="Pfam" id="PF12146">
    <property type="entry name" value="Hydrolase_4"/>
    <property type="match status" value="1"/>
</dbReference>